<dbReference type="eggNOG" id="COG3475">
    <property type="taxonomic scope" value="Bacteria"/>
</dbReference>
<dbReference type="AlphaFoldDB" id="A0A0B3VY50"/>
<comment type="caution">
    <text evidence="2">The sequence shown here is derived from an EMBL/GenBank/DDBJ whole genome shotgun (WGS) entry which is preliminary data.</text>
</comment>
<dbReference type="InterPro" id="IPR007074">
    <property type="entry name" value="LicD/FKTN/FKRP_NTP_transf"/>
</dbReference>
<dbReference type="InterPro" id="IPR052942">
    <property type="entry name" value="LPS_cholinephosphotransferase"/>
</dbReference>
<keyword evidence="2" id="KW-0808">Transferase</keyword>
<dbReference type="KEGG" id="ftv:CH67_1823"/>
<dbReference type="GO" id="GO:0009100">
    <property type="term" value="P:glycoprotein metabolic process"/>
    <property type="evidence" value="ECO:0007669"/>
    <property type="project" value="UniProtKB-ARBA"/>
</dbReference>
<protein>
    <submittedName>
        <fullName evidence="2">Lipopolysaccharide cholinephosphotransferase</fullName>
    </submittedName>
</protein>
<proteinExistence type="predicted"/>
<dbReference type="RefSeq" id="WP_003016706.1">
    <property type="nucleotide sequence ID" value="NZ_AP023459.1"/>
</dbReference>
<dbReference type="PANTHER" id="PTHR43404:SF1">
    <property type="entry name" value="MNN4P"/>
    <property type="match status" value="1"/>
</dbReference>
<feature type="domain" description="LicD/FKTN/FKRP nucleotidyltransferase" evidence="1">
    <location>
        <begin position="44"/>
        <end position="106"/>
    </location>
</feature>
<dbReference type="OMA" id="KAPINIC"/>
<organism evidence="2">
    <name type="scientific">Francisella tularensis subsp. holarctica</name>
    <dbReference type="NCBI Taxonomy" id="119857"/>
    <lineage>
        <taxon>Bacteria</taxon>
        <taxon>Pseudomonadati</taxon>
        <taxon>Pseudomonadota</taxon>
        <taxon>Gammaproteobacteria</taxon>
        <taxon>Thiotrichales</taxon>
        <taxon>Francisellaceae</taxon>
        <taxon>Francisella</taxon>
    </lineage>
</organism>
<dbReference type="EMBL" id="JAAGJP010000010">
    <property type="protein sequence ID" value="NDS67974.1"/>
    <property type="molecule type" value="Genomic_DNA"/>
</dbReference>
<dbReference type="GO" id="GO:0016740">
    <property type="term" value="F:transferase activity"/>
    <property type="evidence" value="ECO:0007669"/>
    <property type="project" value="UniProtKB-KW"/>
</dbReference>
<gene>
    <name evidence="2" type="ORF">FWI86_02420</name>
</gene>
<reference evidence="2" key="2">
    <citation type="submission" date="2020-02" db="EMBL/GenBank/DDBJ databases">
        <title>Using affinity propagation clustering for identifying bacterial clades and subclades with whole-genome sequences of Francisella tularensis.</title>
        <authorList>
            <person name="Homeier-Bachmann T."/>
            <person name="Abdel-Glil M.Y."/>
            <person name="Hackbart A."/>
            <person name="Hotzel H."/>
            <person name="Tomaso H."/>
        </authorList>
    </citation>
    <scope>NUCLEOTIDE SEQUENCE</scope>
    <source>
        <strain evidence="2">15T0085</strain>
    </source>
</reference>
<dbReference type="Pfam" id="PF04991">
    <property type="entry name" value="LicD"/>
    <property type="match status" value="1"/>
</dbReference>
<dbReference type="KEGG" id="ftz:CH68_1553"/>
<evidence type="ECO:0000313" key="2">
    <source>
        <dbReference type="EMBL" id="NDS67974.1"/>
    </source>
</evidence>
<accession>A0A0B3VY50</accession>
<name>A0A0B3VY50_FRATU</name>
<dbReference type="HOGENOM" id="CLU_1097343_0_0_6"/>
<sequence>MSLIRKIKLSLRNIIHTILENKRNKFLKRNGLEVLKYTTNLLRDENIKHWIDGGTLLGIIRDKDFIVRDTDIDIGILIDRPDFLYEVLEKNNYHIVYYYVDQNNKKFLIRAEIYNVGIDFEIFFETKEFYYYDSPRQLTKLASRKKDNQYSRLRFKFDKSCINNLSYYQFNDINLPIPSDLEKYFSVYYKSWNIPVNKKKYLKGYFHVDISNYKHHNNTVIYIKDDFCYFIKVAPSLINLKILELLRYFINRK</sequence>
<dbReference type="PANTHER" id="PTHR43404">
    <property type="entry name" value="LIPOPOLYSACCHARIDE CHOLINEPHOSPHOTRANSFERASE LICD"/>
    <property type="match status" value="1"/>
</dbReference>
<dbReference type="KEGG" id="ftc:DA46_1325"/>
<reference evidence="2" key="1">
    <citation type="submission" date="2019-08" db="EMBL/GenBank/DDBJ databases">
        <authorList>
            <person name="Busch A."/>
        </authorList>
    </citation>
    <scope>NUCLEOTIDE SEQUENCE</scope>
    <source>
        <strain evidence="2">15T0085</strain>
    </source>
</reference>
<evidence type="ECO:0000259" key="1">
    <source>
        <dbReference type="Pfam" id="PF04991"/>
    </source>
</evidence>